<name>A0A183GS02_HELPZ</name>
<evidence type="ECO:0000313" key="3">
    <source>
        <dbReference type="WBParaSite" id="HPBE_0002547201-mRNA-1"/>
    </source>
</evidence>
<dbReference type="OrthoDB" id="37886at2759"/>
<accession>A0A183GS02</accession>
<dbReference type="InterPro" id="IPR037104">
    <property type="entry name" value="Annexin_sf"/>
</dbReference>
<reference evidence="1 2" key="1">
    <citation type="submission" date="2018-11" db="EMBL/GenBank/DDBJ databases">
        <authorList>
            <consortium name="Pathogen Informatics"/>
        </authorList>
    </citation>
    <scope>NUCLEOTIDE SEQUENCE [LARGE SCALE GENOMIC DNA]</scope>
</reference>
<evidence type="ECO:0000313" key="2">
    <source>
        <dbReference type="Proteomes" id="UP000050761"/>
    </source>
</evidence>
<gene>
    <name evidence="1" type="ORF">HPBE_LOCUS25471</name>
</gene>
<evidence type="ECO:0000313" key="1">
    <source>
        <dbReference type="EMBL" id="VDP51534.1"/>
    </source>
</evidence>
<dbReference type="WBParaSite" id="HPBE_0002547201-mRNA-1">
    <property type="protein sequence ID" value="HPBE_0002547201-mRNA-1"/>
    <property type="gene ID" value="HPBE_0002547201"/>
</dbReference>
<dbReference type="EMBL" id="UZAH01037974">
    <property type="protein sequence ID" value="VDP51534.1"/>
    <property type="molecule type" value="Genomic_DNA"/>
</dbReference>
<dbReference type="Proteomes" id="UP000050761">
    <property type="component" value="Unassembled WGS sequence"/>
</dbReference>
<dbReference type="SUPFAM" id="SSF47874">
    <property type="entry name" value="Annexin"/>
    <property type="match status" value="1"/>
</dbReference>
<proteinExistence type="predicted"/>
<protein>
    <submittedName>
        <fullName evidence="3">PUM-HD domain-containing protein</fullName>
    </submittedName>
</protein>
<dbReference type="GO" id="GO:0005544">
    <property type="term" value="F:calcium-dependent phospholipid binding"/>
    <property type="evidence" value="ECO:0007669"/>
    <property type="project" value="InterPro"/>
</dbReference>
<accession>A0A3P8F251</accession>
<dbReference type="AlphaFoldDB" id="A0A183GS02"/>
<sequence length="62" mass="7121">MASPYGTIVANPDFHAAMFAEKVDRALRVDDKETVVRLLTAVNNEQRQMVIRRLFNSHLNSY</sequence>
<dbReference type="GO" id="GO:0005509">
    <property type="term" value="F:calcium ion binding"/>
    <property type="evidence" value="ECO:0007669"/>
    <property type="project" value="InterPro"/>
</dbReference>
<organism evidence="2 3">
    <name type="scientific">Heligmosomoides polygyrus</name>
    <name type="common">Parasitic roundworm</name>
    <dbReference type="NCBI Taxonomy" id="6339"/>
    <lineage>
        <taxon>Eukaryota</taxon>
        <taxon>Metazoa</taxon>
        <taxon>Ecdysozoa</taxon>
        <taxon>Nematoda</taxon>
        <taxon>Chromadorea</taxon>
        <taxon>Rhabditida</taxon>
        <taxon>Rhabditina</taxon>
        <taxon>Rhabditomorpha</taxon>
        <taxon>Strongyloidea</taxon>
        <taxon>Heligmosomidae</taxon>
        <taxon>Heligmosomoides</taxon>
    </lineage>
</organism>
<keyword evidence="2" id="KW-1185">Reference proteome</keyword>
<reference evidence="3" key="2">
    <citation type="submission" date="2019-09" db="UniProtKB">
        <authorList>
            <consortium name="WormBaseParasite"/>
        </authorList>
    </citation>
    <scope>IDENTIFICATION</scope>
</reference>